<evidence type="ECO:0000256" key="5">
    <source>
        <dbReference type="SAM" id="SignalP"/>
    </source>
</evidence>
<dbReference type="AlphaFoldDB" id="A0A941D5F4"/>
<feature type="compositionally biased region" description="Low complexity" evidence="4">
    <location>
        <begin position="62"/>
        <end position="77"/>
    </location>
</feature>
<name>A0A941D5F4_9MICO</name>
<accession>A0A941D5F4</accession>
<evidence type="ECO:0000313" key="8">
    <source>
        <dbReference type="Proteomes" id="UP000677016"/>
    </source>
</evidence>
<feature type="compositionally biased region" description="Low complexity" evidence="4">
    <location>
        <begin position="115"/>
        <end position="136"/>
    </location>
</feature>
<keyword evidence="5" id="KW-0732">Signal</keyword>
<dbReference type="GO" id="GO:0007155">
    <property type="term" value="P:cell adhesion"/>
    <property type="evidence" value="ECO:0007669"/>
    <property type="project" value="UniProtKB-KW"/>
</dbReference>
<keyword evidence="3" id="KW-0034">Amyloid</keyword>
<sequence>MRACIRRGLGTAALVIGSGVFFSASAWADESMSGTDSLLGGNVVEAVVEAPVTAGGNAVSVVGDSKSSDSQAAASTGSGSGSSGGDATSGEDSVAGGNDADAVVQAPVTAGGNAVSVVGDSKSSDSQAAASTGSGS</sequence>
<keyword evidence="8" id="KW-1185">Reference proteome</keyword>
<organism evidence="7 8">
    <name type="scientific">Phycicoccus avicenniae</name>
    <dbReference type="NCBI Taxonomy" id="2828860"/>
    <lineage>
        <taxon>Bacteria</taxon>
        <taxon>Bacillati</taxon>
        <taxon>Actinomycetota</taxon>
        <taxon>Actinomycetes</taxon>
        <taxon>Micrococcales</taxon>
        <taxon>Intrasporangiaceae</taxon>
        <taxon>Phycicoccus</taxon>
    </lineage>
</organism>
<proteinExistence type="predicted"/>
<evidence type="ECO:0000313" key="7">
    <source>
        <dbReference type="EMBL" id="MBR7742454.1"/>
    </source>
</evidence>
<evidence type="ECO:0000259" key="6">
    <source>
        <dbReference type="Pfam" id="PF03777"/>
    </source>
</evidence>
<feature type="non-terminal residue" evidence="7">
    <location>
        <position position="136"/>
    </location>
</feature>
<keyword evidence="1" id="KW-0964">Secreted</keyword>
<comment type="caution">
    <text evidence="7">The sequence shown here is derived from an EMBL/GenBank/DDBJ whole genome shotgun (WGS) entry which is preliminary data.</text>
</comment>
<evidence type="ECO:0000256" key="2">
    <source>
        <dbReference type="ARBA" id="ARBA00022889"/>
    </source>
</evidence>
<keyword evidence="2" id="KW-0130">Cell adhesion</keyword>
<feature type="signal peptide" evidence="5">
    <location>
        <begin position="1"/>
        <end position="28"/>
    </location>
</feature>
<evidence type="ECO:0000256" key="1">
    <source>
        <dbReference type="ARBA" id="ARBA00022512"/>
    </source>
</evidence>
<dbReference type="Proteomes" id="UP000677016">
    <property type="component" value="Unassembled WGS sequence"/>
</dbReference>
<dbReference type="EMBL" id="JAGSNF010000004">
    <property type="protein sequence ID" value="MBR7742454.1"/>
    <property type="molecule type" value="Genomic_DNA"/>
</dbReference>
<feature type="chain" id="PRO_5036838573" description="Chaplin domain-containing protein" evidence="5">
    <location>
        <begin position="29"/>
        <end position="136"/>
    </location>
</feature>
<reference evidence="7" key="1">
    <citation type="submission" date="2021-04" db="EMBL/GenBank/DDBJ databases">
        <title>Phycicoccus avicenniae sp. nov., a novel endophytic actinomycetes isolated from branch of Avicennia mariana.</title>
        <authorList>
            <person name="Tuo L."/>
        </authorList>
    </citation>
    <scope>NUCLEOTIDE SEQUENCE</scope>
    <source>
        <strain evidence="7">BSK3Z-2</strain>
    </source>
</reference>
<feature type="region of interest" description="Disordered" evidence="4">
    <location>
        <begin position="62"/>
        <end position="136"/>
    </location>
</feature>
<feature type="domain" description="Chaplin" evidence="6">
    <location>
        <begin position="24"/>
        <end position="63"/>
    </location>
</feature>
<protein>
    <recommendedName>
        <fullName evidence="6">Chaplin domain-containing protein</fullName>
    </recommendedName>
</protein>
<dbReference type="Pfam" id="PF03777">
    <property type="entry name" value="ChpA-C"/>
    <property type="match status" value="1"/>
</dbReference>
<gene>
    <name evidence="7" type="ORF">KC207_04015</name>
</gene>
<keyword evidence="1" id="KW-0134">Cell wall</keyword>
<evidence type="ECO:0000256" key="3">
    <source>
        <dbReference type="ARBA" id="ARBA00023087"/>
    </source>
</evidence>
<dbReference type="InterPro" id="IPR005528">
    <property type="entry name" value="ChpA-H"/>
</dbReference>
<evidence type="ECO:0000256" key="4">
    <source>
        <dbReference type="SAM" id="MobiDB-lite"/>
    </source>
</evidence>